<feature type="transmembrane region" description="Helical" evidence="7">
    <location>
        <begin position="303"/>
        <end position="322"/>
    </location>
</feature>
<evidence type="ECO:0000256" key="5">
    <source>
        <dbReference type="ARBA" id="ARBA00022989"/>
    </source>
</evidence>
<feature type="domain" description="Major facilitator superfamily (MFS) profile" evidence="8">
    <location>
        <begin position="191"/>
        <end position="427"/>
    </location>
</feature>
<dbReference type="GO" id="GO:0015212">
    <property type="term" value="F:cytidine transmembrane transporter activity"/>
    <property type="evidence" value="ECO:0007669"/>
    <property type="project" value="TreeGrafter"/>
</dbReference>
<evidence type="ECO:0000256" key="7">
    <source>
        <dbReference type="SAM" id="Phobius"/>
    </source>
</evidence>
<evidence type="ECO:0000256" key="6">
    <source>
        <dbReference type="ARBA" id="ARBA00023136"/>
    </source>
</evidence>
<keyword evidence="4 7" id="KW-0812">Transmembrane</keyword>
<accession>A0A2U3B9I2</accession>
<comment type="subcellular location">
    <subcellularLocation>
        <location evidence="1">Cell membrane</location>
        <topology evidence="1">Multi-pass membrane protein</topology>
    </subcellularLocation>
</comment>
<dbReference type="InterPro" id="IPR036259">
    <property type="entry name" value="MFS_trans_sf"/>
</dbReference>
<comment type="caution">
    <text evidence="9">The sequence shown here is derived from an EMBL/GenBank/DDBJ whole genome shotgun (WGS) entry which is preliminary data.</text>
</comment>
<reference evidence="9 10" key="1">
    <citation type="submission" date="2018-05" db="EMBL/GenBank/DDBJ databases">
        <title>Vibrio limimaris sp. nov., isolated from marine sediment.</title>
        <authorList>
            <person name="Li C.-M."/>
        </authorList>
    </citation>
    <scope>NUCLEOTIDE SEQUENCE [LARGE SCALE GENOMIC DNA]</scope>
    <source>
        <strain evidence="9 10">E4404</strain>
    </source>
</reference>
<dbReference type="PROSITE" id="PS50850">
    <property type="entry name" value="MFS"/>
    <property type="match status" value="1"/>
</dbReference>
<evidence type="ECO:0000259" key="8">
    <source>
        <dbReference type="PROSITE" id="PS50850"/>
    </source>
</evidence>
<keyword evidence="6 7" id="KW-0472">Membrane</keyword>
<evidence type="ECO:0000256" key="3">
    <source>
        <dbReference type="ARBA" id="ARBA00022475"/>
    </source>
</evidence>
<dbReference type="Gene3D" id="1.20.1250.20">
    <property type="entry name" value="MFS general substrate transporter like domains"/>
    <property type="match status" value="2"/>
</dbReference>
<dbReference type="PANTHER" id="PTHR23522">
    <property type="entry name" value="BLL5896 PROTEIN"/>
    <property type="match status" value="1"/>
</dbReference>
<evidence type="ECO:0000313" key="10">
    <source>
        <dbReference type="Proteomes" id="UP000245362"/>
    </source>
</evidence>
<evidence type="ECO:0000256" key="1">
    <source>
        <dbReference type="ARBA" id="ARBA00004651"/>
    </source>
</evidence>
<feature type="transmembrane region" description="Helical" evidence="7">
    <location>
        <begin position="241"/>
        <end position="261"/>
    </location>
</feature>
<dbReference type="GO" id="GO:0015213">
    <property type="term" value="F:uridine transmembrane transporter activity"/>
    <property type="evidence" value="ECO:0007669"/>
    <property type="project" value="TreeGrafter"/>
</dbReference>
<dbReference type="Proteomes" id="UP000245362">
    <property type="component" value="Unassembled WGS sequence"/>
</dbReference>
<keyword evidence="3" id="KW-1003">Cell membrane</keyword>
<dbReference type="InterPro" id="IPR004740">
    <property type="entry name" value="Nuc_H_symport"/>
</dbReference>
<dbReference type="SUPFAM" id="SSF103473">
    <property type="entry name" value="MFS general substrate transporter"/>
    <property type="match status" value="1"/>
</dbReference>
<feature type="transmembrane region" description="Helical" evidence="7">
    <location>
        <begin position="366"/>
        <end position="389"/>
    </location>
</feature>
<sequence>MANLTECKHVSKNDHESYNSASNQLSNPVGGPAKFIFSRLSVLMLLEFIVFGSWFATLGLVLFTYNQAGIIGMAYTLCAIAAIVSPLVMGAIGDRLLSSEKLLGLLHLLGAIVQCYLPTLVSDGNSYYILCAIFIYMFLFQPTLGLVNSISLVQLHEKSSQFPYLRTFATLGWVVAGMGVGALGLSASHQIFYVTAASSLLLALYAFTLPVTKPKAQAESKMTISDMLGGQSFQLFKEKSFSVLMICALLTSISLGFYNTFSSTFIGALGIKNVAGMLSIGQISEIIFIISVPFVISKIGMKNSLLIGIMMWGIRFVLFIMASNGYGYWTALLGVALHGICNDYFIIISAMYIYKIAPVELNAQAQSWLIIMISGFGAAFGSSISGYLYSKYVVGNSLESWAYLWVLPIVIAVITSVVWIINFRESE</sequence>
<proteinExistence type="predicted"/>
<dbReference type="Pfam" id="PF03825">
    <property type="entry name" value="Nuc_H_symport"/>
    <property type="match status" value="1"/>
</dbReference>
<dbReference type="RefSeq" id="WP_109320015.1">
    <property type="nucleotide sequence ID" value="NZ_QFWT01000005.1"/>
</dbReference>
<dbReference type="PANTHER" id="PTHR23522:SF4">
    <property type="entry name" value="NUCLEOSIDE PERMEASE NUPG-RELATED"/>
    <property type="match status" value="1"/>
</dbReference>
<name>A0A2U3B9I2_9VIBR</name>
<keyword evidence="2" id="KW-0813">Transport</keyword>
<dbReference type="OrthoDB" id="9783013at2"/>
<dbReference type="AlphaFoldDB" id="A0A2U3B9I2"/>
<feature type="transmembrane region" description="Helical" evidence="7">
    <location>
        <begin position="69"/>
        <end position="90"/>
    </location>
</feature>
<dbReference type="EMBL" id="QFWT01000005">
    <property type="protein sequence ID" value="PWI33431.1"/>
    <property type="molecule type" value="Genomic_DNA"/>
</dbReference>
<gene>
    <name evidence="9" type="ORF">DI392_11335</name>
</gene>
<dbReference type="InterPro" id="IPR020846">
    <property type="entry name" value="MFS_dom"/>
</dbReference>
<evidence type="ECO:0000256" key="4">
    <source>
        <dbReference type="ARBA" id="ARBA00022692"/>
    </source>
</evidence>
<organism evidence="9 10">
    <name type="scientific">Vibrio albus</name>
    <dbReference type="NCBI Taxonomy" id="2200953"/>
    <lineage>
        <taxon>Bacteria</taxon>
        <taxon>Pseudomonadati</taxon>
        <taxon>Pseudomonadota</taxon>
        <taxon>Gammaproteobacteria</taxon>
        <taxon>Vibrionales</taxon>
        <taxon>Vibrionaceae</taxon>
        <taxon>Vibrio</taxon>
    </lineage>
</organism>
<feature type="transmembrane region" description="Helical" evidence="7">
    <location>
        <begin position="164"/>
        <end position="185"/>
    </location>
</feature>
<feature type="transmembrane region" description="Helical" evidence="7">
    <location>
        <begin position="401"/>
        <end position="421"/>
    </location>
</feature>
<feature type="transmembrane region" description="Helical" evidence="7">
    <location>
        <begin position="191"/>
        <end position="212"/>
    </location>
</feature>
<protein>
    <submittedName>
        <fullName evidence="9">MFS transporter</fullName>
    </submittedName>
</protein>
<keyword evidence="5 7" id="KW-1133">Transmembrane helix</keyword>
<feature type="transmembrane region" description="Helical" evidence="7">
    <location>
        <begin position="273"/>
        <end position="296"/>
    </location>
</feature>
<feature type="transmembrane region" description="Helical" evidence="7">
    <location>
        <begin position="127"/>
        <end position="152"/>
    </location>
</feature>
<feature type="transmembrane region" description="Helical" evidence="7">
    <location>
        <begin position="42"/>
        <end position="63"/>
    </location>
</feature>
<feature type="transmembrane region" description="Helical" evidence="7">
    <location>
        <begin position="328"/>
        <end position="354"/>
    </location>
</feature>
<keyword evidence="10" id="KW-1185">Reference proteome</keyword>
<evidence type="ECO:0000256" key="2">
    <source>
        <dbReference type="ARBA" id="ARBA00022448"/>
    </source>
</evidence>
<dbReference type="GO" id="GO:0005886">
    <property type="term" value="C:plasma membrane"/>
    <property type="evidence" value="ECO:0007669"/>
    <property type="project" value="UniProtKB-SubCell"/>
</dbReference>
<evidence type="ECO:0000313" key="9">
    <source>
        <dbReference type="EMBL" id="PWI33431.1"/>
    </source>
</evidence>